<feature type="transmembrane region" description="Helical" evidence="1">
    <location>
        <begin position="43"/>
        <end position="61"/>
    </location>
</feature>
<dbReference type="PANTHER" id="PTHR36498:SF1">
    <property type="entry name" value="TATA-BINDING PROTEIN-ASSOCIATED FACTOR 172"/>
    <property type="match status" value="1"/>
</dbReference>
<evidence type="ECO:0000313" key="4">
    <source>
        <dbReference type="Proteomes" id="UP000823388"/>
    </source>
</evidence>
<dbReference type="SUPFAM" id="SSF48371">
    <property type="entry name" value="ARM repeat"/>
    <property type="match status" value="1"/>
</dbReference>
<dbReference type="GO" id="GO:0017025">
    <property type="term" value="F:TBP-class protein binding"/>
    <property type="evidence" value="ECO:0007669"/>
    <property type="project" value="InterPro"/>
</dbReference>
<reference evidence="3" key="1">
    <citation type="submission" date="2020-05" db="EMBL/GenBank/DDBJ databases">
        <title>WGS assembly of Panicum virgatum.</title>
        <authorList>
            <person name="Lovell J.T."/>
            <person name="Jenkins J."/>
            <person name="Shu S."/>
            <person name="Juenger T.E."/>
            <person name="Schmutz J."/>
        </authorList>
    </citation>
    <scope>NUCLEOTIDE SEQUENCE</scope>
    <source>
        <strain evidence="3">AP13</strain>
    </source>
</reference>
<protein>
    <recommendedName>
        <fullName evidence="2">Mot1 central domain-containing protein</fullName>
    </recommendedName>
</protein>
<organism evidence="3 4">
    <name type="scientific">Panicum virgatum</name>
    <name type="common">Blackwell switchgrass</name>
    <dbReference type="NCBI Taxonomy" id="38727"/>
    <lineage>
        <taxon>Eukaryota</taxon>
        <taxon>Viridiplantae</taxon>
        <taxon>Streptophyta</taxon>
        <taxon>Embryophyta</taxon>
        <taxon>Tracheophyta</taxon>
        <taxon>Spermatophyta</taxon>
        <taxon>Magnoliopsida</taxon>
        <taxon>Liliopsida</taxon>
        <taxon>Poales</taxon>
        <taxon>Poaceae</taxon>
        <taxon>PACMAD clade</taxon>
        <taxon>Panicoideae</taxon>
        <taxon>Panicodae</taxon>
        <taxon>Paniceae</taxon>
        <taxon>Panicinae</taxon>
        <taxon>Panicum</taxon>
        <taxon>Panicum sect. Hiantes</taxon>
    </lineage>
</organism>
<keyword evidence="1" id="KW-0472">Membrane</keyword>
<dbReference type="InterPro" id="IPR022707">
    <property type="entry name" value="Mot1_central_dom"/>
</dbReference>
<dbReference type="GO" id="GO:0016887">
    <property type="term" value="F:ATP hydrolysis activity"/>
    <property type="evidence" value="ECO:0007669"/>
    <property type="project" value="InterPro"/>
</dbReference>
<gene>
    <name evidence="3" type="ORF">PVAP13_5NG559000</name>
</gene>
<proteinExistence type="predicted"/>
<dbReference type="Pfam" id="PF12054">
    <property type="entry name" value="DUF3535"/>
    <property type="match status" value="1"/>
</dbReference>
<dbReference type="PANTHER" id="PTHR36498">
    <property type="entry name" value="TATA-BINDING PROTEIN-ASSOCIATED FACTOR 172"/>
    <property type="match status" value="1"/>
</dbReference>
<evidence type="ECO:0000313" key="3">
    <source>
        <dbReference type="EMBL" id="KAG2592545.1"/>
    </source>
</evidence>
<keyword evidence="1" id="KW-1133">Transmembrane helix</keyword>
<feature type="domain" description="Mot1 central" evidence="2">
    <location>
        <begin position="103"/>
        <end position="394"/>
    </location>
</feature>
<dbReference type="InterPro" id="IPR044972">
    <property type="entry name" value="Mot1"/>
</dbReference>
<dbReference type="OrthoDB" id="1726682at2759"/>
<evidence type="ECO:0000259" key="2">
    <source>
        <dbReference type="Pfam" id="PF12054"/>
    </source>
</evidence>
<keyword evidence="4" id="KW-1185">Reference proteome</keyword>
<evidence type="ECO:0000256" key="1">
    <source>
        <dbReference type="SAM" id="Phobius"/>
    </source>
</evidence>
<keyword evidence="1" id="KW-0812">Transmembrane</keyword>
<comment type="caution">
    <text evidence="3">The sequence shown here is derived from an EMBL/GenBank/DDBJ whole genome shotgun (WGS) entry which is preliminary data.</text>
</comment>
<dbReference type="AlphaFoldDB" id="A0A8T0S5S1"/>
<dbReference type="InterPro" id="IPR016024">
    <property type="entry name" value="ARM-type_fold"/>
</dbReference>
<sequence length="430" mass="47715">MHCRLSSRTYFWSQMMRFFSPLKGLGNFYFSALRRTLNLLRSYILVIGYNLLPLHLAQHWIQQKCFYQLPFPEEVVQELLQRMISFGSTGESTSHEKHFDIPSSISKIIVGADSDKSVTRVLTSMALGLFASKLPVGSWQFVLSPLANDLMSLSGVQRQVASMVIVSWFKDLRGRDPVSVGTLLAFLSSVKEWLLDMLTCSDPALPTKDSVLPYSELSRTYTKMRNEANNLLHSIDSCPVFKDYINGLNLNVDVLGVDDAINFASKLFLPSESDLPSESERIVLNNIESAKQGLLSTSGYLKCVQNNLHVTVCSLVASAVVWMSGLPSKLNPVILPLMAAIKREQEEVLQDKAADALAELICSCVGRKPGPNDKLTKNLCTLTCTDASETLQAAIINSMQVVEDQNLLSIGKRFSSHRSRGHTVSGSEER</sequence>
<dbReference type="Proteomes" id="UP000823388">
    <property type="component" value="Chromosome 5N"/>
</dbReference>
<dbReference type="GO" id="GO:0003677">
    <property type="term" value="F:DNA binding"/>
    <property type="evidence" value="ECO:0007669"/>
    <property type="project" value="InterPro"/>
</dbReference>
<accession>A0A8T0S5S1</accession>
<name>A0A8T0S5S1_PANVG</name>
<dbReference type="EMBL" id="CM029046">
    <property type="protein sequence ID" value="KAG2592545.1"/>
    <property type="molecule type" value="Genomic_DNA"/>
</dbReference>